<dbReference type="InterPro" id="IPR036271">
    <property type="entry name" value="Tet_transcr_reg_TetR-rel_C_sf"/>
</dbReference>
<accession>A0A1L3JK30</accession>
<keyword evidence="3" id="KW-1185">Reference proteome</keyword>
<dbReference type="STRING" id="1850252.LPB136_09110"/>
<dbReference type="EMBL" id="CP018155">
    <property type="protein sequence ID" value="APG65506.1"/>
    <property type="molecule type" value="Genomic_DNA"/>
</dbReference>
<dbReference type="Pfam" id="PF17931">
    <property type="entry name" value="TetR_C_23"/>
    <property type="match status" value="1"/>
</dbReference>
<feature type="domain" description="Tetracyclin repressor-like C-terminal" evidence="1">
    <location>
        <begin position="83"/>
        <end position="209"/>
    </location>
</feature>
<organism evidence="2 3">
    <name type="scientific">Tenacibaculum todarodis</name>
    <dbReference type="NCBI Taxonomy" id="1850252"/>
    <lineage>
        <taxon>Bacteria</taxon>
        <taxon>Pseudomonadati</taxon>
        <taxon>Bacteroidota</taxon>
        <taxon>Flavobacteriia</taxon>
        <taxon>Flavobacteriales</taxon>
        <taxon>Flavobacteriaceae</taxon>
        <taxon>Tenacibaculum</taxon>
    </lineage>
</organism>
<name>A0A1L3JK30_9FLAO</name>
<proteinExistence type="predicted"/>
<dbReference type="Proteomes" id="UP000181898">
    <property type="component" value="Chromosome"/>
</dbReference>
<dbReference type="AlphaFoldDB" id="A0A1L3JK30"/>
<evidence type="ECO:0000313" key="3">
    <source>
        <dbReference type="Proteomes" id="UP000181898"/>
    </source>
</evidence>
<protein>
    <submittedName>
        <fullName evidence="2">Heat-shock protein</fullName>
    </submittedName>
</protein>
<reference evidence="2 3" key="1">
    <citation type="submission" date="2016-11" db="EMBL/GenBank/DDBJ databases">
        <title>Tenacibaculum sp. LPB0136, isolated from marine environment.</title>
        <authorList>
            <person name="Kim E."/>
            <person name="Yi H."/>
        </authorList>
    </citation>
    <scope>NUCLEOTIDE SEQUENCE [LARGE SCALE GENOMIC DNA]</scope>
    <source>
        <strain evidence="2 3">LPB0136</strain>
    </source>
</reference>
<gene>
    <name evidence="2" type="ORF">LPB136_09110</name>
</gene>
<evidence type="ECO:0000259" key="1">
    <source>
        <dbReference type="Pfam" id="PF17931"/>
    </source>
</evidence>
<evidence type="ECO:0000313" key="2">
    <source>
        <dbReference type="EMBL" id="APG65506.1"/>
    </source>
</evidence>
<sequence length="217" mass="25654">MAKKKYITQDKIIDWYMNSVLITGKPTSVFSFAKENNFEESDFYSHYSNFESLEKSIFKIFVEETIQLLHSTEAYQEYSSKDKLLSFYFTFFEFLAANRSYVLFSFKEIKSNFSKVTVLKEMRSEFINFVHSINIETLDFKNDKINKIQDNTIAEGYWLQLLMVLKFWIEDTSSNFEKTDVFIEKSIKASFDIQQIAPIKSVIDLAKFLWKEKGTSI</sequence>
<dbReference type="KEGG" id="ten:LPB136_09110"/>
<dbReference type="InterPro" id="IPR041673">
    <property type="entry name" value="TetR_C_23"/>
</dbReference>
<dbReference type="RefSeq" id="WP_072556030.1">
    <property type="nucleotide sequence ID" value="NZ_CP018155.1"/>
</dbReference>
<dbReference type="OrthoDB" id="977687at2"/>
<dbReference type="SUPFAM" id="SSF48498">
    <property type="entry name" value="Tetracyclin repressor-like, C-terminal domain"/>
    <property type="match status" value="1"/>
</dbReference>